<evidence type="ECO:0000313" key="2">
    <source>
        <dbReference type="Proteomes" id="UP001485043"/>
    </source>
</evidence>
<organism evidence="1 2">
    <name type="scientific">Apatococcus fuscideae</name>
    <dbReference type="NCBI Taxonomy" id="2026836"/>
    <lineage>
        <taxon>Eukaryota</taxon>
        <taxon>Viridiplantae</taxon>
        <taxon>Chlorophyta</taxon>
        <taxon>core chlorophytes</taxon>
        <taxon>Trebouxiophyceae</taxon>
        <taxon>Chlorellales</taxon>
        <taxon>Chlorellaceae</taxon>
        <taxon>Apatococcus</taxon>
    </lineage>
</organism>
<keyword evidence="2" id="KW-1185">Reference proteome</keyword>
<dbReference type="Proteomes" id="UP001485043">
    <property type="component" value="Unassembled WGS sequence"/>
</dbReference>
<comment type="caution">
    <text evidence="1">The sequence shown here is derived from an EMBL/GenBank/DDBJ whole genome shotgun (WGS) entry which is preliminary data.</text>
</comment>
<gene>
    <name evidence="1" type="ORF">WJX84_009356</name>
</gene>
<name>A0AAW1TJ19_9CHLO</name>
<dbReference type="AlphaFoldDB" id="A0AAW1TJ19"/>
<accession>A0AAW1TJ19</accession>
<protein>
    <submittedName>
        <fullName evidence="1">Uncharacterized protein</fullName>
    </submittedName>
</protein>
<proteinExistence type="predicted"/>
<dbReference type="EMBL" id="JALJOV010000045">
    <property type="protein sequence ID" value="KAK9868109.1"/>
    <property type="molecule type" value="Genomic_DNA"/>
</dbReference>
<sequence>MMIRRVLAVRENAQNASWTRQQRAQAQAAAYAQGYYVATGAQLRDPQLMIPVLRLNAQTSSECLPEGLRTNTVASIGQAEAVLASAAQAYDQAISAAGFSAEQDQSVAGGMRGVLPRAFRIIGPSVDNHSARSGAQKMQEVEHLLKQFGRQLATLLNSLLGTVTMETPKHPLAMNDLLLMLASGNVHLNSSFNPIIRALYQAKLAAGSSAGTQGGGGLLGGGRLGQRRGLSTGRPHIVGSVLGGALDGNQSGQDDTAIAKDLAADACMADLLEFQRLTEQLEEVKQWLQI</sequence>
<reference evidence="1 2" key="1">
    <citation type="journal article" date="2024" name="Nat. Commun.">
        <title>Phylogenomics reveals the evolutionary origins of lichenization in chlorophyte algae.</title>
        <authorList>
            <person name="Puginier C."/>
            <person name="Libourel C."/>
            <person name="Otte J."/>
            <person name="Skaloud P."/>
            <person name="Haon M."/>
            <person name="Grisel S."/>
            <person name="Petersen M."/>
            <person name="Berrin J.G."/>
            <person name="Delaux P.M."/>
            <person name="Dal Grande F."/>
            <person name="Keller J."/>
        </authorList>
    </citation>
    <scope>NUCLEOTIDE SEQUENCE [LARGE SCALE GENOMIC DNA]</scope>
    <source>
        <strain evidence="1 2">SAG 2523</strain>
    </source>
</reference>
<evidence type="ECO:0000313" key="1">
    <source>
        <dbReference type="EMBL" id="KAK9868109.1"/>
    </source>
</evidence>